<proteinExistence type="predicted"/>
<name>A0AAD9J060_9ANNE</name>
<comment type="caution">
    <text evidence="1">The sequence shown here is derived from an EMBL/GenBank/DDBJ whole genome shotgun (WGS) entry which is preliminary data.</text>
</comment>
<sequence>MSVTLSDQEGIISNYMARDSKCGSAKSPLIISGMSGQTIALKIIDFGSEQLDVDNRTISPSPYGYIQDGEERTAFYGSLERERFLYKSKTNEVALELEQNSDVPGFLLLYQKKGCSDLSPPMHAWYKRDGNQAVIGCEWSQKTWHLSCDGHSWSGVVGNCSEPGTVGGVYVHVCVCI</sequence>
<evidence type="ECO:0000313" key="2">
    <source>
        <dbReference type="Proteomes" id="UP001208570"/>
    </source>
</evidence>
<evidence type="ECO:0000313" key="1">
    <source>
        <dbReference type="EMBL" id="KAK2144226.1"/>
    </source>
</evidence>
<dbReference type="EMBL" id="JAODUP010000776">
    <property type="protein sequence ID" value="KAK2144226.1"/>
    <property type="molecule type" value="Genomic_DNA"/>
</dbReference>
<reference evidence="1" key="1">
    <citation type="journal article" date="2023" name="Mol. Biol. Evol.">
        <title>Third-Generation Sequencing Reveals the Adaptive Role of the Epigenome in Three Deep-Sea Polychaetes.</title>
        <authorList>
            <person name="Perez M."/>
            <person name="Aroh O."/>
            <person name="Sun Y."/>
            <person name="Lan Y."/>
            <person name="Juniper S.K."/>
            <person name="Young C.R."/>
            <person name="Angers B."/>
            <person name="Qian P.Y."/>
        </authorList>
    </citation>
    <scope>NUCLEOTIDE SEQUENCE</scope>
    <source>
        <strain evidence="1">P08H-3</strain>
    </source>
</reference>
<protein>
    <submittedName>
        <fullName evidence="1">Uncharacterized protein</fullName>
    </submittedName>
</protein>
<dbReference type="Proteomes" id="UP001208570">
    <property type="component" value="Unassembled WGS sequence"/>
</dbReference>
<organism evidence="1 2">
    <name type="scientific">Paralvinella palmiformis</name>
    <dbReference type="NCBI Taxonomy" id="53620"/>
    <lineage>
        <taxon>Eukaryota</taxon>
        <taxon>Metazoa</taxon>
        <taxon>Spiralia</taxon>
        <taxon>Lophotrochozoa</taxon>
        <taxon>Annelida</taxon>
        <taxon>Polychaeta</taxon>
        <taxon>Sedentaria</taxon>
        <taxon>Canalipalpata</taxon>
        <taxon>Terebellida</taxon>
        <taxon>Terebelliformia</taxon>
        <taxon>Alvinellidae</taxon>
        <taxon>Paralvinella</taxon>
    </lineage>
</organism>
<dbReference type="AlphaFoldDB" id="A0AAD9J060"/>
<keyword evidence="2" id="KW-1185">Reference proteome</keyword>
<gene>
    <name evidence="1" type="ORF">LSH36_776g02162</name>
</gene>
<accession>A0AAD9J060</accession>